<dbReference type="EMBL" id="VUNJ01000034">
    <property type="protein sequence ID" value="MST93555.1"/>
    <property type="molecule type" value="Genomic_DNA"/>
</dbReference>
<dbReference type="Proteomes" id="UP000431913">
    <property type="component" value="Unassembled WGS sequence"/>
</dbReference>
<dbReference type="EMBL" id="LMUA01000010">
    <property type="protein sequence ID" value="KUE76318.1"/>
    <property type="molecule type" value="Genomic_DNA"/>
</dbReference>
<comment type="caution">
    <text evidence="1">The sequence shown here is derived from an EMBL/GenBank/DDBJ whole genome shotgun (WGS) entry which is preliminary data.</text>
</comment>
<reference evidence="3 7" key="4">
    <citation type="submission" date="2019-08" db="EMBL/GenBank/DDBJ databases">
        <title>In-depth cultivation of the pig gut microbiome towards novel bacterial diversity and tailored functional studies.</title>
        <authorList>
            <person name="Wylensek D."/>
            <person name="Hitch T.C.A."/>
            <person name="Clavel T."/>
        </authorList>
    </citation>
    <scope>NUCLEOTIDE SEQUENCE [LARGE SCALE GENOMIC DNA]</scope>
    <source>
        <strain evidence="3 7">WCA3-601-WT-6J</strain>
    </source>
</reference>
<evidence type="ECO:0000313" key="7">
    <source>
        <dbReference type="Proteomes" id="UP000431913"/>
    </source>
</evidence>
<reference evidence="4 8" key="3">
    <citation type="journal article" date="2019" name="Nat. Med.">
        <title>A library of human gut bacterial isolates paired with longitudinal multiomics data enables mechanistic microbiome research.</title>
        <authorList>
            <person name="Poyet M."/>
            <person name="Groussin M."/>
            <person name="Gibbons S.M."/>
            <person name="Avila-Pacheco J."/>
            <person name="Jiang X."/>
            <person name="Kearney S.M."/>
            <person name="Perrotta A.R."/>
            <person name="Berdy B."/>
            <person name="Zhao S."/>
            <person name="Lieberman T.D."/>
            <person name="Swanson P.K."/>
            <person name="Smith M."/>
            <person name="Roesemann S."/>
            <person name="Alexander J.E."/>
            <person name="Rich S.A."/>
            <person name="Livny J."/>
            <person name="Vlamakis H."/>
            <person name="Clish C."/>
            <person name="Bullock K."/>
            <person name="Deik A."/>
            <person name="Scott J."/>
            <person name="Pierce K.A."/>
            <person name="Xavier R.J."/>
            <person name="Alm E.J."/>
        </authorList>
    </citation>
    <scope>NUCLEOTIDE SEQUENCE [LARGE SCALE GENOMIC DNA]</scope>
    <source>
        <strain evidence="4 8">BIOML-A4</strain>
    </source>
</reference>
<name>A0A0D8J463_9FIRM</name>
<evidence type="ECO:0000313" key="8">
    <source>
        <dbReference type="Proteomes" id="UP000472755"/>
    </source>
</evidence>
<sequence length="150" mass="16715">MEHEQIAAQVKKLTGKNNDAAYAALCTLEAESEASAAVCVFWDAFAAMLDDKRTYVRMRGMVLLACNAQWAGPEQVMEMLERYLAHITDEKAAAARWCVQRLPQFAAACPGCFPRARQALLCADLSRYSESMASLLERDIRAALKRLPEK</sequence>
<dbReference type="AlphaFoldDB" id="A0A0D8J463"/>
<evidence type="ECO:0000313" key="3">
    <source>
        <dbReference type="EMBL" id="MST93555.1"/>
    </source>
</evidence>
<evidence type="ECO:0000313" key="6">
    <source>
        <dbReference type="Proteomes" id="UP000053433"/>
    </source>
</evidence>
<dbReference type="Proteomes" id="UP000053433">
    <property type="component" value="Unassembled WGS sequence"/>
</dbReference>
<evidence type="ECO:0000313" key="5">
    <source>
        <dbReference type="Proteomes" id="UP000032483"/>
    </source>
</evidence>
<reference evidence="2 6" key="2">
    <citation type="submission" date="2015-10" db="EMBL/GenBank/DDBJ databases">
        <title>A novel member of the family Ruminococcaceae isolated from human faeces.</title>
        <authorList>
            <person name="Shkoporov A.N."/>
            <person name="Chaplin A.V."/>
            <person name="Motuzova O.V."/>
            <person name="Kafarskaia L.I."/>
            <person name="Efimov B.A."/>
        </authorList>
    </citation>
    <scope>NUCLEOTIDE SEQUENCE [LARGE SCALE GENOMIC DNA]</scope>
    <source>
        <strain evidence="2 6">668</strain>
    </source>
</reference>
<dbReference type="Proteomes" id="UP000472755">
    <property type="component" value="Unassembled WGS sequence"/>
</dbReference>
<dbReference type="Proteomes" id="UP000032483">
    <property type="component" value="Unassembled WGS sequence"/>
</dbReference>
<evidence type="ECO:0000313" key="2">
    <source>
        <dbReference type="EMBL" id="KUE76318.1"/>
    </source>
</evidence>
<proteinExistence type="predicted"/>
<keyword evidence="5" id="KW-1185">Reference proteome</keyword>
<reference evidence="1" key="1">
    <citation type="submission" date="2015-02" db="EMBL/GenBank/DDBJ databases">
        <title>A novel member of the family Ruminococcaceae isolated from human feces.</title>
        <authorList>
            <person name="Shkoporov A.N."/>
            <person name="Chaplin A.V."/>
            <person name="Motuzova O.V."/>
            <person name="Kafarskaia L.I."/>
            <person name="Khokhlova E.V."/>
            <person name="Efimov B.A."/>
        </authorList>
    </citation>
    <scope>NUCLEOTIDE SEQUENCE [LARGE SCALE GENOMIC DNA]</scope>
    <source>
        <strain evidence="1">585-1</strain>
    </source>
</reference>
<evidence type="ECO:0000313" key="1">
    <source>
        <dbReference type="EMBL" id="KJF40603.1"/>
    </source>
</evidence>
<protein>
    <submittedName>
        <fullName evidence="3">SufBD protein</fullName>
    </submittedName>
</protein>
<dbReference type="EMBL" id="WMZU01000016">
    <property type="protein sequence ID" value="MTS27800.1"/>
    <property type="molecule type" value="Genomic_DNA"/>
</dbReference>
<dbReference type="GeneID" id="42856006"/>
<accession>A0A0W7TR92</accession>
<gene>
    <name evidence="2" type="ORF">ASJ35_08850</name>
    <name evidence="3" type="ORF">FYJ76_16720</name>
    <name evidence="4" type="ORF">GMD59_10945</name>
    <name evidence="1" type="ORF">TQ39_05115</name>
</gene>
<accession>A0A0D8J463</accession>
<dbReference type="EMBL" id="JXXK01000005">
    <property type="protein sequence ID" value="KJF40603.1"/>
    <property type="molecule type" value="Genomic_DNA"/>
</dbReference>
<organism evidence="1 5">
    <name type="scientific">Ruthenibacterium lactatiformans</name>
    <dbReference type="NCBI Taxonomy" id="1550024"/>
    <lineage>
        <taxon>Bacteria</taxon>
        <taxon>Bacillati</taxon>
        <taxon>Bacillota</taxon>
        <taxon>Clostridia</taxon>
        <taxon>Eubacteriales</taxon>
        <taxon>Oscillospiraceae</taxon>
        <taxon>Ruthenibacterium</taxon>
    </lineage>
</organism>
<dbReference type="RefSeq" id="WP_009322271.1">
    <property type="nucleotide sequence ID" value="NZ_CAQJQL010000056.1"/>
</dbReference>
<evidence type="ECO:0000313" key="4">
    <source>
        <dbReference type="EMBL" id="MTS27800.1"/>
    </source>
</evidence>